<dbReference type="SUPFAM" id="SSF53850">
    <property type="entry name" value="Periplasmic binding protein-like II"/>
    <property type="match status" value="1"/>
</dbReference>
<dbReference type="SMART" id="SM00062">
    <property type="entry name" value="PBPb"/>
    <property type="match status" value="1"/>
</dbReference>
<keyword evidence="1" id="KW-0732">Signal</keyword>
<gene>
    <name evidence="3" type="ORF">SAMN05661096_00951</name>
</gene>
<organism evidence="3 4">
    <name type="scientific">Marivirga sericea</name>
    <dbReference type="NCBI Taxonomy" id="1028"/>
    <lineage>
        <taxon>Bacteria</taxon>
        <taxon>Pseudomonadati</taxon>
        <taxon>Bacteroidota</taxon>
        <taxon>Cytophagia</taxon>
        <taxon>Cytophagales</taxon>
        <taxon>Marivirgaceae</taxon>
        <taxon>Marivirga</taxon>
    </lineage>
</organism>
<keyword evidence="4" id="KW-1185">Reference proteome</keyword>
<feature type="domain" description="Solute-binding protein family 3/N-terminal" evidence="2">
    <location>
        <begin position="38"/>
        <end position="273"/>
    </location>
</feature>
<dbReference type="Pfam" id="PF00497">
    <property type="entry name" value="SBP_bac_3"/>
    <property type="match status" value="1"/>
</dbReference>
<dbReference type="PANTHER" id="PTHR35936">
    <property type="entry name" value="MEMBRANE-BOUND LYTIC MUREIN TRANSGLYCOSYLASE F"/>
    <property type="match status" value="1"/>
</dbReference>
<proteinExistence type="predicted"/>
<dbReference type="STRING" id="1028.SAMN05661096_00951"/>
<dbReference type="Gene3D" id="3.40.190.10">
    <property type="entry name" value="Periplasmic binding protein-like II"/>
    <property type="match status" value="2"/>
</dbReference>
<dbReference type="EMBL" id="FXAW01000001">
    <property type="protein sequence ID" value="SMG17377.1"/>
    <property type="molecule type" value="Genomic_DNA"/>
</dbReference>
<protein>
    <submittedName>
        <fullName evidence="3">ABC-type amino acid transport substrate-binding protein</fullName>
    </submittedName>
</protein>
<reference evidence="4" key="1">
    <citation type="submission" date="2017-04" db="EMBL/GenBank/DDBJ databases">
        <authorList>
            <person name="Varghese N."/>
            <person name="Submissions S."/>
        </authorList>
    </citation>
    <scope>NUCLEOTIDE SEQUENCE [LARGE SCALE GENOMIC DNA]</scope>
    <source>
        <strain evidence="4">DSM 4125</strain>
    </source>
</reference>
<sequence>MKFYSSLFTFLVVFNISIGFSQITGSSWSTVKNAGKGDLTCVYYETPGLVFEENGKMQGVCIDIMNEFKAYVSEKHNVSLNFRFEKKIPVFTDFINTVRKSKDIMGVCNTSITSERKNYLGFSPSYMNNPSVLLSNQNAETLRDFSDMSSNFEGYKAVIIKGSTHEQYLKTIASEYFPNLTIEYANSGSEVNAKLRSDAKYFTLIDFTEYFDAVRKKMNVTRHPVPLNELEDQLGFIFPKGSDWQLIWKEFLTPEFKESVTYKKIVADNLGTAFVNLIR</sequence>
<evidence type="ECO:0000313" key="3">
    <source>
        <dbReference type="EMBL" id="SMG17377.1"/>
    </source>
</evidence>
<dbReference type="Proteomes" id="UP000193804">
    <property type="component" value="Unassembled WGS sequence"/>
</dbReference>
<name>A0A1X7IQQ7_9BACT</name>
<evidence type="ECO:0000313" key="4">
    <source>
        <dbReference type="Proteomes" id="UP000193804"/>
    </source>
</evidence>
<dbReference type="AlphaFoldDB" id="A0A1X7IQQ7"/>
<evidence type="ECO:0000259" key="2">
    <source>
        <dbReference type="SMART" id="SM00062"/>
    </source>
</evidence>
<dbReference type="InterPro" id="IPR001638">
    <property type="entry name" value="Solute-binding_3/MltF_N"/>
</dbReference>
<evidence type="ECO:0000256" key="1">
    <source>
        <dbReference type="ARBA" id="ARBA00022729"/>
    </source>
</evidence>
<accession>A0A1X7IQQ7</accession>
<dbReference type="RefSeq" id="WP_176223713.1">
    <property type="nucleotide sequence ID" value="NZ_FXAW01000001.1"/>
</dbReference>